<name>A0ABQ7HEU5_GEOSE</name>
<comment type="caution">
    <text evidence="1">The sequence shown here is derived from an EMBL/GenBank/DDBJ whole genome shotgun (WGS) entry which is preliminary data.</text>
</comment>
<accession>A0ABQ7HEU5</accession>
<dbReference type="EMBL" id="LUCS01000028">
    <property type="protein sequence ID" value="KAF6510733.1"/>
    <property type="molecule type" value="Genomic_DNA"/>
</dbReference>
<protein>
    <submittedName>
        <fullName evidence="1">Uncharacterized protein</fullName>
    </submittedName>
</protein>
<keyword evidence="2" id="KW-1185">Reference proteome</keyword>
<dbReference type="Proteomes" id="UP000773850">
    <property type="component" value="Unassembled WGS sequence"/>
</dbReference>
<gene>
    <name evidence="1" type="ORF">GS8_2890</name>
</gene>
<proteinExistence type="predicted"/>
<sequence>MENYSHIKDKPCGKNIFNRAETWYNKDDECVSVQGGLQQWNS</sequence>
<reference evidence="1 2" key="1">
    <citation type="submission" date="2016-03" db="EMBL/GenBank/DDBJ databases">
        <title>Spore heat resistance.</title>
        <authorList>
            <person name="Boekhorst J."/>
            <person name="Berendsen E.M."/>
            <person name="Wells-Bennik M.H."/>
            <person name="Kuipers O.P."/>
        </authorList>
    </citation>
    <scope>NUCLEOTIDE SEQUENCE [LARGE SCALE GENOMIC DNA]</scope>
    <source>
        <strain evidence="1 2">GS8</strain>
    </source>
</reference>
<organism evidence="1 2">
    <name type="scientific">Geobacillus stearothermophilus</name>
    <name type="common">Bacillus stearothermophilus</name>
    <dbReference type="NCBI Taxonomy" id="1422"/>
    <lineage>
        <taxon>Bacteria</taxon>
        <taxon>Bacillati</taxon>
        <taxon>Bacillota</taxon>
        <taxon>Bacilli</taxon>
        <taxon>Bacillales</taxon>
        <taxon>Anoxybacillaceae</taxon>
        <taxon>Geobacillus</taxon>
    </lineage>
</organism>
<evidence type="ECO:0000313" key="1">
    <source>
        <dbReference type="EMBL" id="KAF6510733.1"/>
    </source>
</evidence>
<evidence type="ECO:0000313" key="2">
    <source>
        <dbReference type="Proteomes" id="UP000773850"/>
    </source>
</evidence>